<dbReference type="RefSeq" id="XP_007711295.1">
    <property type="nucleotide sequence ID" value="XM_007713105.1"/>
</dbReference>
<organism evidence="2 3">
    <name type="scientific">Cochliobolus carbonum (strain 26-R-13)</name>
    <name type="common">Maize leaf spot fungus</name>
    <name type="synonym">Bipolaris zeicola</name>
    <dbReference type="NCBI Taxonomy" id="930089"/>
    <lineage>
        <taxon>Eukaryota</taxon>
        <taxon>Fungi</taxon>
        <taxon>Dikarya</taxon>
        <taxon>Ascomycota</taxon>
        <taxon>Pezizomycotina</taxon>
        <taxon>Dothideomycetes</taxon>
        <taxon>Pleosporomycetidae</taxon>
        <taxon>Pleosporales</taxon>
        <taxon>Pleosporineae</taxon>
        <taxon>Pleosporaceae</taxon>
        <taxon>Bipolaris</taxon>
    </lineage>
</organism>
<dbReference type="EMBL" id="KI964592">
    <property type="protein sequence ID" value="EUC34409.1"/>
    <property type="molecule type" value="Genomic_DNA"/>
</dbReference>
<dbReference type="Proteomes" id="UP000053841">
    <property type="component" value="Unassembled WGS sequence"/>
</dbReference>
<dbReference type="KEGG" id="bze:COCCADRAFT_25491"/>
<evidence type="ECO:0000313" key="2">
    <source>
        <dbReference type="EMBL" id="EUC34409.1"/>
    </source>
</evidence>
<name>W6YG16_COCC2</name>
<evidence type="ECO:0000313" key="3">
    <source>
        <dbReference type="Proteomes" id="UP000053841"/>
    </source>
</evidence>
<proteinExistence type="predicted"/>
<dbReference type="HOGENOM" id="CLU_1677548_0_0_1"/>
<accession>W6YG16</accession>
<reference evidence="2 3" key="1">
    <citation type="journal article" date="2013" name="PLoS Genet.">
        <title>Comparative genome structure, secondary metabolite, and effector coding capacity across Cochliobolus pathogens.</title>
        <authorList>
            <person name="Condon B.J."/>
            <person name="Leng Y."/>
            <person name="Wu D."/>
            <person name="Bushley K.E."/>
            <person name="Ohm R.A."/>
            <person name="Otillar R."/>
            <person name="Martin J."/>
            <person name="Schackwitz W."/>
            <person name="Grimwood J."/>
            <person name="MohdZainudin N."/>
            <person name="Xue C."/>
            <person name="Wang R."/>
            <person name="Manning V.A."/>
            <person name="Dhillon B."/>
            <person name="Tu Z.J."/>
            <person name="Steffenson B.J."/>
            <person name="Salamov A."/>
            <person name="Sun H."/>
            <person name="Lowry S."/>
            <person name="LaButti K."/>
            <person name="Han J."/>
            <person name="Copeland A."/>
            <person name="Lindquist E."/>
            <person name="Barry K."/>
            <person name="Schmutz J."/>
            <person name="Baker S.E."/>
            <person name="Ciuffetti L.M."/>
            <person name="Grigoriev I.V."/>
            <person name="Zhong S."/>
            <person name="Turgeon B.G."/>
        </authorList>
    </citation>
    <scope>NUCLEOTIDE SEQUENCE [LARGE SCALE GENOMIC DNA]</scope>
    <source>
        <strain evidence="2 3">26-R-13</strain>
    </source>
</reference>
<dbReference type="AlphaFoldDB" id="W6YG16"/>
<feature type="compositionally biased region" description="Basic and acidic residues" evidence="1">
    <location>
        <begin position="124"/>
        <end position="143"/>
    </location>
</feature>
<evidence type="ECO:0000256" key="1">
    <source>
        <dbReference type="SAM" id="MobiDB-lite"/>
    </source>
</evidence>
<keyword evidence="3" id="KW-1185">Reference proteome</keyword>
<protein>
    <submittedName>
        <fullName evidence="2">Uncharacterized protein</fullName>
    </submittedName>
</protein>
<dbReference type="GeneID" id="19145808"/>
<feature type="region of interest" description="Disordered" evidence="1">
    <location>
        <begin position="124"/>
        <end position="151"/>
    </location>
</feature>
<sequence>MADTDPFKVMKDISSMLKKPLGRLMSSATRSEKSDVVDKHLANTQKRLEDKSSTSVLLAKVVETLSKHGEMEAIRMVDDLSLVYYTMDSIIQAKKKQIEEAMQEVAMAKDEVEEATKLVQNTIHEAEKKEAANKEPAKRKQTEDEMEDEMDEAALKEAMLEYVAKRRRINE</sequence>
<gene>
    <name evidence="2" type="ORF">COCCADRAFT_25491</name>
</gene>